<feature type="transmembrane region" description="Helical" evidence="7">
    <location>
        <begin position="173"/>
        <end position="191"/>
    </location>
</feature>
<feature type="transmembrane region" description="Helical" evidence="7">
    <location>
        <begin position="92"/>
        <end position="113"/>
    </location>
</feature>
<dbReference type="GeneID" id="118464354"/>
<feature type="compositionally biased region" description="Basic residues" evidence="6">
    <location>
        <begin position="1"/>
        <end position="10"/>
    </location>
</feature>
<reference evidence="8" key="2">
    <citation type="submission" date="2022-08" db="UniProtKB">
        <authorList>
            <consortium name="EnsemblMetazoa"/>
        </authorList>
    </citation>
    <scope>IDENTIFICATION</scope>
    <source>
        <strain evidence="8">STECLA/ALBI9_A</strain>
    </source>
</reference>
<dbReference type="KEGG" id="aali:118464354"/>
<comment type="subcellular location">
    <subcellularLocation>
        <location evidence="1">Membrane</location>
        <topology evidence="1">Multi-pass membrane protein</topology>
    </subcellularLocation>
</comment>
<dbReference type="Proteomes" id="UP000069272">
    <property type="component" value="Chromosome 3R"/>
</dbReference>
<keyword evidence="9" id="KW-1185">Reference proteome</keyword>
<evidence type="ECO:0000256" key="3">
    <source>
        <dbReference type="ARBA" id="ARBA00022692"/>
    </source>
</evidence>
<dbReference type="OrthoDB" id="438179at2759"/>
<protein>
    <recommendedName>
        <fullName evidence="10">Transmembrane protein 39A</fullName>
    </recommendedName>
</protein>
<evidence type="ECO:0000313" key="8">
    <source>
        <dbReference type="EnsemblMetazoa" id="AALB010260-PA"/>
    </source>
</evidence>
<reference evidence="8 9" key="1">
    <citation type="journal article" date="2017" name="G3 (Bethesda)">
        <title>The Physical Genome Mapping of Anopheles albimanus Corrected Scaffold Misassemblies and Identified Interarm Rearrangements in Genus Anopheles.</title>
        <authorList>
            <person name="Artemov G.N."/>
            <person name="Peery A.N."/>
            <person name="Jiang X."/>
            <person name="Tu Z."/>
            <person name="Stegniy V.N."/>
            <person name="Sharakhova M.V."/>
            <person name="Sharakhov I.V."/>
        </authorList>
    </citation>
    <scope>NUCLEOTIDE SEQUENCE [LARGE SCALE GENOMIC DNA]</scope>
    <source>
        <strain evidence="8 9">ALBI9_A</strain>
    </source>
</reference>
<dbReference type="PANTHER" id="PTHR12995">
    <property type="entry name" value="FI21814P1"/>
    <property type="match status" value="1"/>
</dbReference>
<feature type="transmembrane region" description="Helical" evidence="7">
    <location>
        <begin position="424"/>
        <end position="442"/>
    </location>
</feature>
<dbReference type="Pfam" id="PF10271">
    <property type="entry name" value="Tmp39"/>
    <property type="match status" value="1"/>
</dbReference>
<evidence type="ECO:0000256" key="2">
    <source>
        <dbReference type="ARBA" id="ARBA00010737"/>
    </source>
</evidence>
<feature type="transmembrane region" description="Helical" evidence="7">
    <location>
        <begin position="265"/>
        <end position="289"/>
    </location>
</feature>
<evidence type="ECO:0000256" key="6">
    <source>
        <dbReference type="SAM" id="MobiDB-lite"/>
    </source>
</evidence>
<accession>A0A182FUM5</accession>
<comment type="similarity">
    <text evidence="2">Belongs to the TMEM39 family.</text>
</comment>
<evidence type="ECO:0000256" key="4">
    <source>
        <dbReference type="ARBA" id="ARBA00022989"/>
    </source>
</evidence>
<evidence type="ECO:0000256" key="1">
    <source>
        <dbReference type="ARBA" id="ARBA00004141"/>
    </source>
</evidence>
<keyword evidence="5 7" id="KW-0472">Membrane</keyword>
<evidence type="ECO:0008006" key="10">
    <source>
        <dbReference type="Google" id="ProtNLM"/>
    </source>
</evidence>
<feature type="transmembrane region" description="Helical" evidence="7">
    <location>
        <begin position="125"/>
        <end position="142"/>
    </location>
</feature>
<dbReference type="EnsemblMetazoa" id="AALB010260-RA">
    <property type="protein sequence ID" value="AALB010260-PA"/>
    <property type="gene ID" value="AALB010260"/>
</dbReference>
<dbReference type="AlphaFoldDB" id="A0A182FUM5"/>
<dbReference type="VEuPathDB" id="VectorBase:AALB20_030730"/>
<proteinExistence type="inferred from homology"/>
<feature type="region of interest" description="Disordered" evidence="6">
    <location>
        <begin position="1"/>
        <end position="25"/>
    </location>
</feature>
<dbReference type="VEuPathDB" id="VectorBase:AALB010260"/>
<dbReference type="STRING" id="7167.A0A182FUM5"/>
<dbReference type="InterPro" id="IPR019397">
    <property type="entry name" value="Uncharacterised_TMEM39"/>
</dbReference>
<evidence type="ECO:0000256" key="5">
    <source>
        <dbReference type="ARBA" id="ARBA00023136"/>
    </source>
</evidence>
<evidence type="ECO:0000256" key="7">
    <source>
        <dbReference type="SAM" id="Phobius"/>
    </source>
</evidence>
<dbReference type="RefSeq" id="XP_035787571.1">
    <property type="nucleotide sequence ID" value="XM_035931678.1"/>
</dbReference>
<organism evidence="8 9">
    <name type="scientific">Anopheles albimanus</name>
    <name type="common">New world malaria mosquito</name>
    <dbReference type="NCBI Taxonomy" id="7167"/>
    <lineage>
        <taxon>Eukaryota</taxon>
        <taxon>Metazoa</taxon>
        <taxon>Ecdysozoa</taxon>
        <taxon>Arthropoda</taxon>
        <taxon>Hexapoda</taxon>
        <taxon>Insecta</taxon>
        <taxon>Pterygota</taxon>
        <taxon>Neoptera</taxon>
        <taxon>Endopterygota</taxon>
        <taxon>Diptera</taxon>
        <taxon>Nematocera</taxon>
        <taxon>Culicoidea</taxon>
        <taxon>Culicidae</taxon>
        <taxon>Anophelinae</taxon>
        <taxon>Anopheles</taxon>
    </lineage>
</organism>
<evidence type="ECO:0000313" key="9">
    <source>
        <dbReference type="Proteomes" id="UP000069272"/>
    </source>
</evidence>
<sequence>MTVTNRRFHRAQLPTPSHFHHNTTVGPVGVPSVAGSSFGAHHHHQLDGGSRSNSNGRERSTAEQDGSYLYTPFPKHVPFPNIEQQSDFVNELIVFCFTIVACVTQFLHLYRSIWWLPNSYNKQAVNFYLIDWDLAIFIDIMASRRLIYCVITKFVDANCPEAYLEPCRKGIKYTFLVCMFASLVACGAQIYQKAGYVHLFVLCYPLVLYPMFFGFNVEHFLRTIVDTQPNCINGMPLHSCSSKAVSIRAEIDTLKSDFFNRCRQVLFTSLLNAYYAGFVPCMLASKHLYYNNFWTIQHMAGIFIGGFTMSITYCFPVRYFDVFYRASLHLGVWNRVNARGNNLPAHHWSAEHFYPYGTYVRYTDELYRSVSSCTAAIPKNNSHLRFYWFFSNPRAVFVGLILLQLHMVLFQLLLLSLSREWQNALSLGFMLLANYFTLFRLVRDYLIIRRIYANESLSHPKYKTN</sequence>
<feature type="transmembrane region" description="Helical" evidence="7">
    <location>
        <begin position="197"/>
        <end position="215"/>
    </location>
</feature>
<feature type="transmembrane region" description="Helical" evidence="7">
    <location>
        <begin position="295"/>
        <end position="315"/>
    </location>
</feature>
<dbReference type="GO" id="GO:0016020">
    <property type="term" value="C:membrane"/>
    <property type="evidence" value="ECO:0007669"/>
    <property type="project" value="UniProtKB-SubCell"/>
</dbReference>
<keyword evidence="3 7" id="KW-0812">Transmembrane</keyword>
<name>A0A182FUM5_ANOAL</name>
<keyword evidence="4 7" id="KW-1133">Transmembrane helix</keyword>
<feature type="transmembrane region" description="Helical" evidence="7">
    <location>
        <begin position="395"/>
        <end position="418"/>
    </location>
</feature>
<feature type="region of interest" description="Disordered" evidence="6">
    <location>
        <begin position="40"/>
        <end position="61"/>
    </location>
</feature>
<dbReference type="PANTHER" id="PTHR12995:SF4">
    <property type="entry name" value="FI21814P1"/>
    <property type="match status" value="1"/>
</dbReference>